<dbReference type="AlphaFoldDB" id="A0A8J3RF35"/>
<feature type="transmembrane region" description="Helical" evidence="9">
    <location>
        <begin position="154"/>
        <end position="173"/>
    </location>
</feature>
<feature type="transmembrane region" description="Helical" evidence="9">
    <location>
        <begin position="434"/>
        <end position="455"/>
    </location>
</feature>
<evidence type="ECO:0000256" key="5">
    <source>
        <dbReference type="ARBA" id="ARBA00022984"/>
    </source>
</evidence>
<feature type="transmembrane region" description="Helical" evidence="9">
    <location>
        <begin position="408"/>
        <end position="427"/>
    </location>
</feature>
<dbReference type="Proteomes" id="UP000616724">
    <property type="component" value="Unassembled WGS sequence"/>
</dbReference>
<sequence length="566" mass="58107">MTLTRSPVLPDREADRPHDRIRGRGRKRSRTWNRNRAWNRIRNRAWSRDRVRTWTPGRHRRPGRGDSPFLRAFTVTAALVALGAALGFGRDLLVAQIFGATGSTDAFLVAWTVPETAAPLLIEGAMAFLLVPLFSRAADAGVIREAVTATLPRVLAGLVLVSGVTALSAPWLVGVLAPGLADPALAVGCTRITSVTVLMFGLAGYLSAALRARQVFGPPAAIYVAYNAGIIASVLACHDRFGVAAAALGVACGGALMVAVQIPGFLRHVGPPRRTAAGASILLGAFAPIALFTLLRQGQVFVERFAGSSLAAGSISHLNYAQKIAQVPMTLSLIVATVTFPALARSIAAGDIAAARRRIAADLALAGMIVLPASALLVAFAPEIVALLLQRGAFTPADTAATAEIVRVYSVGLLGQTVVGVLCRVFFCAERPSWYPAGAMAAGLAVTAGLAAVATPHWGTAGITAANAAGITLTAAALLPGLRGLRGLRGLGTHVVLAALGRPALAAAAAAGAGWLVRPVLTGLPAVAALALGAVTVGSVFIVVATATGSKEIARMIGYTPAGKRL</sequence>
<dbReference type="GO" id="GO:0009252">
    <property type="term" value="P:peptidoglycan biosynthetic process"/>
    <property type="evidence" value="ECO:0007669"/>
    <property type="project" value="UniProtKB-KW"/>
</dbReference>
<name>A0A8J3RF35_9ACTN</name>
<dbReference type="GO" id="GO:0008360">
    <property type="term" value="P:regulation of cell shape"/>
    <property type="evidence" value="ECO:0007669"/>
    <property type="project" value="UniProtKB-KW"/>
</dbReference>
<dbReference type="GO" id="GO:0005886">
    <property type="term" value="C:plasma membrane"/>
    <property type="evidence" value="ECO:0007669"/>
    <property type="project" value="UniProtKB-SubCell"/>
</dbReference>
<keyword evidence="4" id="KW-0133">Cell shape</keyword>
<evidence type="ECO:0000256" key="3">
    <source>
        <dbReference type="ARBA" id="ARBA00022692"/>
    </source>
</evidence>
<protein>
    <submittedName>
        <fullName evidence="10">Membrane protein</fullName>
    </submittedName>
</protein>
<dbReference type="PRINTS" id="PR01806">
    <property type="entry name" value="VIRFACTRMVIN"/>
</dbReference>
<dbReference type="PANTHER" id="PTHR47019:SF1">
    <property type="entry name" value="LIPID II FLIPPASE MURJ"/>
    <property type="match status" value="1"/>
</dbReference>
<feature type="region of interest" description="Disordered" evidence="8">
    <location>
        <begin position="1"/>
        <end position="29"/>
    </location>
</feature>
<keyword evidence="5" id="KW-0573">Peptidoglycan synthesis</keyword>
<keyword evidence="3 9" id="KW-0812">Transmembrane</keyword>
<dbReference type="EMBL" id="BOOH01000010">
    <property type="protein sequence ID" value="GIH74557.1"/>
    <property type="molecule type" value="Genomic_DNA"/>
</dbReference>
<feature type="transmembrane region" description="Helical" evidence="9">
    <location>
        <begin position="523"/>
        <end position="547"/>
    </location>
</feature>
<reference evidence="10 11" key="1">
    <citation type="submission" date="2021-01" db="EMBL/GenBank/DDBJ databases">
        <title>Whole genome shotgun sequence of Planobispora longispora NBRC 13918.</title>
        <authorList>
            <person name="Komaki H."/>
            <person name="Tamura T."/>
        </authorList>
    </citation>
    <scope>NUCLEOTIDE SEQUENCE [LARGE SCALE GENOMIC DNA]</scope>
    <source>
        <strain evidence="10 11">NBRC 13918</strain>
    </source>
</reference>
<keyword evidence="7 9" id="KW-0472">Membrane</keyword>
<evidence type="ECO:0000256" key="9">
    <source>
        <dbReference type="SAM" id="Phobius"/>
    </source>
</evidence>
<dbReference type="InterPro" id="IPR051050">
    <property type="entry name" value="Lipid_II_flippase_MurJ/MviN"/>
</dbReference>
<comment type="subcellular location">
    <subcellularLocation>
        <location evidence="1">Cell membrane</location>
        <topology evidence="1">Multi-pass membrane protein</topology>
    </subcellularLocation>
</comment>
<dbReference type="GO" id="GO:0015648">
    <property type="term" value="F:lipid-linked peptidoglycan transporter activity"/>
    <property type="evidence" value="ECO:0007669"/>
    <property type="project" value="TreeGrafter"/>
</dbReference>
<feature type="transmembrane region" description="Helical" evidence="9">
    <location>
        <begin position="241"/>
        <end position="264"/>
    </location>
</feature>
<evidence type="ECO:0000313" key="10">
    <source>
        <dbReference type="EMBL" id="GIH74557.1"/>
    </source>
</evidence>
<evidence type="ECO:0000256" key="4">
    <source>
        <dbReference type="ARBA" id="ARBA00022960"/>
    </source>
</evidence>
<dbReference type="Pfam" id="PF03023">
    <property type="entry name" value="MurJ"/>
    <property type="match status" value="1"/>
</dbReference>
<dbReference type="RefSeq" id="WP_203889290.1">
    <property type="nucleotide sequence ID" value="NZ_BOOH01000010.1"/>
</dbReference>
<dbReference type="GO" id="GO:0034204">
    <property type="term" value="P:lipid translocation"/>
    <property type="evidence" value="ECO:0007669"/>
    <property type="project" value="TreeGrafter"/>
</dbReference>
<feature type="transmembrane region" description="Helical" evidence="9">
    <location>
        <begin position="185"/>
        <end position="208"/>
    </location>
</feature>
<feature type="transmembrane region" description="Helical" evidence="9">
    <location>
        <begin position="276"/>
        <end position="295"/>
    </location>
</feature>
<feature type="transmembrane region" description="Helical" evidence="9">
    <location>
        <begin position="108"/>
        <end position="134"/>
    </location>
</feature>
<evidence type="ECO:0000256" key="7">
    <source>
        <dbReference type="ARBA" id="ARBA00023136"/>
    </source>
</evidence>
<feature type="transmembrane region" description="Helical" evidence="9">
    <location>
        <begin position="215"/>
        <end position="235"/>
    </location>
</feature>
<feature type="transmembrane region" description="Helical" evidence="9">
    <location>
        <begin position="363"/>
        <end position="388"/>
    </location>
</feature>
<feature type="transmembrane region" description="Helical" evidence="9">
    <location>
        <begin position="68"/>
        <end position="88"/>
    </location>
</feature>
<gene>
    <name evidence="10" type="ORF">Plo01_09860</name>
</gene>
<organism evidence="10 11">
    <name type="scientific">Planobispora longispora</name>
    <dbReference type="NCBI Taxonomy" id="28887"/>
    <lineage>
        <taxon>Bacteria</taxon>
        <taxon>Bacillati</taxon>
        <taxon>Actinomycetota</taxon>
        <taxon>Actinomycetes</taxon>
        <taxon>Streptosporangiales</taxon>
        <taxon>Streptosporangiaceae</taxon>
        <taxon>Planobispora</taxon>
    </lineage>
</organism>
<feature type="transmembrane region" description="Helical" evidence="9">
    <location>
        <begin position="324"/>
        <end position="343"/>
    </location>
</feature>
<feature type="transmembrane region" description="Helical" evidence="9">
    <location>
        <begin position="494"/>
        <end position="517"/>
    </location>
</feature>
<accession>A0A8J3RF35</accession>
<keyword evidence="6 9" id="KW-1133">Transmembrane helix</keyword>
<keyword evidence="11" id="KW-1185">Reference proteome</keyword>
<evidence type="ECO:0000256" key="2">
    <source>
        <dbReference type="ARBA" id="ARBA00022475"/>
    </source>
</evidence>
<comment type="caution">
    <text evidence="10">The sequence shown here is derived from an EMBL/GenBank/DDBJ whole genome shotgun (WGS) entry which is preliminary data.</text>
</comment>
<evidence type="ECO:0000256" key="6">
    <source>
        <dbReference type="ARBA" id="ARBA00022989"/>
    </source>
</evidence>
<feature type="compositionally biased region" description="Basic and acidic residues" evidence="8">
    <location>
        <begin position="10"/>
        <end position="22"/>
    </location>
</feature>
<dbReference type="PANTHER" id="PTHR47019">
    <property type="entry name" value="LIPID II FLIPPASE MURJ"/>
    <property type="match status" value="1"/>
</dbReference>
<feature type="transmembrane region" description="Helical" evidence="9">
    <location>
        <begin position="461"/>
        <end position="482"/>
    </location>
</feature>
<evidence type="ECO:0000256" key="1">
    <source>
        <dbReference type="ARBA" id="ARBA00004651"/>
    </source>
</evidence>
<keyword evidence="2" id="KW-1003">Cell membrane</keyword>
<evidence type="ECO:0000256" key="8">
    <source>
        <dbReference type="SAM" id="MobiDB-lite"/>
    </source>
</evidence>
<dbReference type="InterPro" id="IPR004268">
    <property type="entry name" value="MurJ"/>
</dbReference>
<evidence type="ECO:0000313" key="11">
    <source>
        <dbReference type="Proteomes" id="UP000616724"/>
    </source>
</evidence>
<proteinExistence type="predicted"/>